<dbReference type="InterPro" id="IPR002104">
    <property type="entry name" value="Integrase_catalytic"/>
</dbReference>
<gene>
    <name evidence="6" type="ORF">SAMN05216339_10348</name>
</gene>
<organism evidence="6 7">
    <name type="scientific">Nitrosomonas eutropha</name>
    <dbReference type="NCBI Taxonomy" id="916"/>
    <lineage>
        <taxon>Bacteria</taxon>
        <taxon>Pseudomonadati</taxon>
        <taxon>Pseudomonadota</taxon>
        <taxon>Betaproteobacteria</taxon>
        <taxon>Nitrosomonadales</taxon>
        <taxon>Nitrosomonadaceae</taxon>
        <taxon>Nitrosomonas</taxon>
    </lineage>
</organism>
<evidence type="ECO:0000256" key="2">
    <source>
        <dbReference type="ARBA" id="ARBA00022908"/>
    </source>
</evidence>
<sequence>MRLTPGRIDSATCPADKQQVILRDDEQPGLGLRVTVAGAKSFVYQGKLKGQLIRVTLGDVKTLGLSDARARAAKMRVMVLEGRDPRQVRNELAAADKAARKKNQLESHPALHVWAAYIEARTPEWSTRHKTDHDTMAREGGGLITRGRRPGRGDKKQPGILRPLLELPLKDITCERVTEWVDVERACRPTRTRLALSLLGTFLVWCEDQTDYKDQVQPDACARMKKKLPKPTVKQDCLQKEQLQLWFAAVRQISNPIISGYLQILLLTGARRNELAALRWADVDLKWDSITLHDKAESRGGLGGKRTIPLTPYVKELLLGLPRVNEWVFFSKTSKSGHIAEPRIAHNKALTEAGLPPLTLHGLRRSFSTLAEWVEVPAGVAAQIMGHKPSAIAEKHYKRRPLDMLRLWHVRIECWALEQAKIQSKIQTETAEVIPQQRGAGIGV</sequence>
<dbReference type="OrthoDB" id="8556969at2"/>
<evidence type="ECO:0000256" key="1">
    <source>
        <dbReference type="ARBA" id="ARBA00008857"/>
    </source>
</evidence>
<evidence type="ECO:0000256" key="3">
    <source>
        <dbReference type="ARBA" id="ARBA00023172"/>
    </source>
</evidence>
<dbReference type="Pfam" id="PF13356">
    <property type="entry name" value="Arm-DNA-bind_3"/>
    <property type="match status" value="1"/>
</dbReference>
<dbReference type="Gene3D" id="1.10.443.10">
    <property type="entry name" value="Intergrase catalytic core"/>
    <property type="match status" value="1"/>
</dbReference>
<dbReference type="Gene3D" id="3.30.160.390">
    <property type="entry name" value="Integrase, DNA-binding domain"/>
    <property type="match status" value="1"/>
</dbReference>
<dbReference type="RefSeq" id="WP_074927562.1">
    <property type="nucleotide sequence ID" value="NZ_FPBL01000003.1"/>
</dbReference>
<feature type="domain" description="Tyr recombinase" evidence="5">
    <location>
        <begin position="233"/>
        <end position="410"/>
    </location>
</feature>
<dbReference type="AlphaFoldDB" id="A0A1I7GM19"/>
<dbReference type="InterPro" id="IPR011010">
    <property type="entry name" value="DNA_brk_join_enz"/>
</dbReference>
<dbReference type="GO" id="GO:0006310">
    <property type="term" value="P:DNA recombination"/>
    <property type="evidence" value="ECO:0007669"/>
    <property type="project" value="UniProtKB-KW"/>
</dbReference>
<dbReference type="InterPro" id="IPR025166">
    <property type="entry name" value="Integrase_DNA_bind_dom"/>
</dbReference>
<evidence type="ECO:0000256" key="4">
    <source>
        <dbReference type="SAM" id="MobiDB-lite"/>
    </source>
</evidence>
<dbReference type="InterPro" id="IPR038488">
    <property type="entry name" value="Integrase_DNA-bd_sf"/>
</dbReference>
<evidence type="ECO:0000259" key="5">
    <source>
        <dbReference type="PROSITE" id="PS51898"/>
    </source>
</evidence>
<dbReference type="PANTHER" id="PTHR30629">
    <property type="entry name" value="PROPHAGE INTEGRASE"/>
    <property type="match status" value="1"/>
</dbReference>
<dbReference type="InterPro" id="IPR050808">
    <property type="entry name" value="Phage_Integrase"/>
</dbReference>
<dbReference type="InterPro" id="IPR013762">
    <property type="entry name" value="Integrase-like_cat_sf"/>
</dbReference>
<evidence type="ECO:0000313" key="7">
    <source>
        <dbReference type="Proteomes" id="UP000183926"/>
    </source>
</evidence>
<protein>
    <submittedName>
        <fullName evidence="6">Integrase</fullName>
    </submittedName>
</protein>
<dbReference type="Pfam" id="PF00589">
    <property type="entry name" value="Phage_integrase"/>
    <property type="match status" value="1"/>
</dbReference>
<dbReference type="Proteomes" id="UP000183926">
    <property type="component" value="Unassembled WGS sequence"/>
</dbReference>
<proteinExistence type="inferred from homology"/>
<name>A0A1I7GM19_9PROT</name>
<reference evidence="6 7" key="1">
    <citation type="submission" date="2016-10" db="EMBL/GenBank/DDBJ databases">
        <authorList>
            <person name="de Groot N.N."/>
        </authorList>
    </citation>
    <scope>NUCLEOTIDE SEQUENCE [LARGE SCALE GENOMIC DNA]</scope>
    <source>
        <strain evidence="6 7">Nm24</strain>
    </source>
</reference>
<feature type="compositionally biased region" description="Basic and acidic residues" evidence="4">
    <location>
        <begin position="126"/>
        <end position="137"/>
    </location>
</feature>
<dbReference type="CDD" id="cd00796">
    <property type="entry name" value="INT_Rci_Hp1_C"/>
    <property type="match status" value="1"/>
</dbReference>
<comment type="similarity">
    <text evidence="1">Belongs to the 'phage' integrase family.</text>
</comment>
<feature type="region of interest" description="Disordered" evidence="4">
    <location>
        <begin position="126"/>
        <end position="159"/>
    </location>
</feature>
<dbReference type="PROSITE" id="PS51898">
    <property type="entry name" value="TYR_RECOMBINASE"/>
    <property type="match status" value="1"/>
</dbReference>
<evidence type="ECO:0000313" key="6">
    <source>
        <dbReference type="EMBL" id="SFU49459.1"/>
    </source>
</evidence>
<keyword evidence="2" id="KW-0229">DNA integration</keyword>
<dbReference type="SUPFAM" id="SSF56349">
    <property type="entry name" value="DNA breaking-rejoining enzymes"/>
    <property type="match status" value="1"/>
</dbReference>
<dbReference type="GO" id="GO:0003677">
    <property type="term" value="F:DNA binding"/>
    <property type="evidence" value="ECO:0007669"/>
    <property type="project" value="InterPro"/>
</dbReference>
<dbReference type="GO" id="GO:0015074">
    <property type="term" value="P:DNA integration"/>
    <property type="evidence" value="ECO:0007669"/>
    <property type="project" value="UniProtKB-KW"/>
</dbReference>
<dbReference type="EMBL" id="FPBL01000003">
    <property type="protein sequence ID" value="SFU49459.1"/>
    <property type="molecule type" value="Genomic_DNA"/>
</dbReference>
<keyword evidence="3" id="KW-0233">DNA recombination</keyword>
<accession>A0A1I7GM19</accession>
<dbReference type="PANTHER" id="PTHR30629:SF6">
    <property type="entry name" value="PROPHAGE INTEGRASE INTA-RELATED"/>
    <property type="match status" value="1"/>
</dbReference>